<name>A0A1I8IPU4_9PLAT</name>
<feature type="compositionally biased region" description="Polar residues" evidence="7">
    <location>
        <begin position="258"/>
        <end position="271"/>
    </location>
</feature>
<evidence type="ECO:0000256" key="5">
    <source>
        <dbReference type="ARBA" id="ARBA00023187"/>
    </source>
</evidence>
<sequence>VVTPRVTKSLSLKAVKPRRRANHDAPRELQLELQSGGTLRVRRIQPVEPEPPDRCSTGATTGAATIDYRYTRAASKEQNPQQHQQLQDDANWFHSMQCALSRSLSAQYLRHKRRSAATTGLAPKAMSEADDNNVDFDTQLRLEREEAAAKDAANGVSNQRTNDNEANKKTRTDEDGTVFDWDEDKQAWFPRIDSEMLIRYQLGYGTSEQQQQQPIGGPEFDSLPPEEQEKAREYWEQYYNSQEYRDWYARYSDSATTAATAGQDGESSTASQQQQQQSRKRELKKKKPDQQQQQWFEVPPDQNTHVFVQNLPLDLTEPEFIEFMSKCGMVLHDPLTRRPKVKLYTDEDGNFNGSARCGYIKKESVALALQILDGYRLRDCEISVEPAKFQPKEGFDPSKRRKLTNKEKKKVKEQQTRLLAWAPADSAASADGGLGVSAGANAARRSDRVLVISNVFDPSEFDSDPLLLEKIRDDVVTRCAQYGPVRKAVVHDRNPDGVVLVTFAESGQCSLALSQLDGRMFRAGRVLKAAIWDGRTKYHVEETEEQAARRRAIWERQILGEDSEGRTYPRHFEFPRSLPYCIVNHQSMRERWHMEHELLLCVFSTCFFRLLLGGVLVGIGGLLVGGGFLGRHPVRPVYEYEYKTF</sequence>
<evidence type="ECO:0000313" key="10">
    <source>
        <dbReference type="Proteomes" id="UP000095280"/>
    </source>
</evidence>
<evidence type="ECO:0000256" key="4">
    <source>
        <dbReference type="ARBA" id="ARBA00022884"/>
    </source>
</evidence>
<dbReference type="InterPro" id="IPR034393">
    <property type="entry name" value="TatSF1-like"/>
</dbReference>
<keyword evidence="2" id="KW-0507">mRNA processing</keyword>
<keyword evidence="8" id="KW-1133">Transmembrane helix</keyword>
<dbReference type="FunFam" id="3.30.70.330:FF:000105">
    <property type="entry name" value="HIV Tat-specific factor 1 homolog"/>
    <property type="match status" value="1"/>
</dbReference>
<dbReference type="Pfam" id="PF00076">
    <property type="entry name" value="RRM_1"/>
    <property type="match status" value="1"/>
</dbReference>
<dbReference type="CDD" id="cd12282">
    <property type="entry name" value="RRM2_TatSF1_like"/>
    <property type="match status" value="1"/>
</dbReference>
<evidence type="ECO:0000256" key="3">
    <source>
        <dbReference type="ARBA" id="ARBA00022737"/>
    </source>
</evidence>
<feature type="region of interest" description="Disordered" evidence="7">
    <location>
        <begin position="258"/>
        <end position="292"/>
    </location>
</feature>
<dbReference type="SUPFAM" id="SSF54928">
    <property type="entry name" value="RNA-binding domain, RBD"/>
    <property type="match status" value="1"/>
</dbReference>
<reference evidence="11" key="1">
    <citation type="submission" date="2016-11" db="UniProtKB">
        <authorList>
            <consortium name="WormBaseParasite"/>
        </authorList>
    </citation>
    <scope>IDENTIFICATION</scope>
</reference>
<dbReference type="PANTHER" id="PTHR15608">
    <property type="entry name" value="SPLICING FACTOR U2AF-ASSOCIATED PROTEIN 2"/>
    <property type="match status" value="1"/>
</dbReference>
<dbReference type="Gene3D" id="3.30.70.330">
    <property type="match status" value="2"/>
</dbReference>
<feature type="domain" description="RRM" evidence="9">
    <location>
        <begin position="304"/>
        <end position="389"/>
    </location>
</feature>
<feature type="region of interest" description="Disordered" evidence="7">
    <location>
        <begin position="207"/>
        <end position="229"/>
    </location>
</feature>
<accession>A0A1I8IPU4</accession>
<feature type="domain" description="RRM" evidence="9">
    <location>
        <begin position="448"/>
        <end position="534"/>
    </location>
</feature>
<comment type="similarity">
    <text evidence="1">Belongs to the HTATSF1 family.</text>
</comment>
<dbReference type="PROSITE" id="PS50102">
    <property type="entry name" value="RRM"/>
    <property type="match status" value="2"/>
</dbReference>
<keyword evidence="3" id="KW-0677">Repeat</keyword>
<dbReference type="InterPro" id="IPR035979">
    <property type="entry name" value="RBD_domain_sf"/>
</dbReference>
<dbReference type="GO" id="GO:0005686">
    <property type="term" value="C:U2 snRNP"/>
    <property type="evidence" value="ECO:0007669"/>
    <property type="project" value="TreeGrafter"/>
</dbReference>
<feature type="compositionally biased region" description="Basic and acidic residues" evidence="7">
    <location>
        <begin position="162"/>
        <end position="174"/>
    </location>
</feature>
<keyword evidence="5" id="KW-0508">mRNA splicing</keyword>
<dbReference type="GO" id="GO:0003723">
    <property type="term" value="F:RNA binding"/>
    <property type="evidence" value="ECO:0007669"/>
    <property type="project" value="UniProtKB-UniRule"/>
</dbReference>
<keyword evidence="8" id="KW-0812">Transmembrane</keyword>
<protein>
    <submittedName>
        <fullName evidence="11">RRM domain-containing protein</fullName>
    </submittedName>
</protein>
<evidence type="ECO:0000259" key="9">
    <source>
        <dbReference type="PROSITE" id="PS50102"/>
    </source>
</evidence>
<dbReference type="SMART" id="SM00360">
    <property type="entry name" value="RRM"/>
    <property type="match status" value="2"/>
</dbReference>
<dbReference type="CDD" id="cd12281">
    <property type="entry name" value="RRM1_TatSF1_like"/>
    <property type="match status" value="1"/>
</dbReference>
<keyword evidence="10" id="KW-1185">Reference proteome</keyword>
<evidence type="ECO:0000256" key="7">
    <source>
        <dbReference type="SAM" id="MobiDB-lite"/>
    </source>
</evidence>
<dbReference type="AlphaFoldDB" id="A0A1I8IPU4"/>
<dbReference type="PANTHER" id="PTHR15608:SF0">
    <property type="entry name" value="HIV TAT-SPECIFIC FACTOR 1"/>
    <property type="match status" value="1"/>
</dbReference>
<evidence type="ECO:0000256" key="6">
    <source>
        <dbReference type="PROSITE-ProRule" id="PRU00176"/>
    </source>
</evidence>
<evidence type="ECO:0000313" key="11">
    <source>
        <dbReference type="WBParaSite" id="maker-uti_cns_0014764-snap-gene-0.2-mRNA-1"/>
    </source>
</evidence>
<proteinExistence type="inferred from homology"/>
<keyword evidence="4 6" id="KW-0694">RNA-binding</keyword>
<feature type="transmembrane region" description="Helical" evidence="8">
    <location>
        <begin position="607"/>
        <end position="629"/>
    </location>
</feature>
<feature type="region of interest" description="Disordered" evidence="7">
    <location>
        <begin position="148"/>
        <end position="176"/>
    </location>
</feature>
<dbReference type="GO" id="GO:0000398">
    <property type="term" value="P:mRNA splicing, via spliceosome"/>
    <property type="evidence" value="ECO:0007669"/>
    <property type="project" value="InterPro"/>
</dbReference>
<evidence type="ECO:0000256" key="2">
    <source>
        <dbReference type="ARBA" id="ARBA00022664"/>
    </source>
</evidence>
<dbReference type="Proteomes" id="UP000095280">
    <property type="component" value="Unplaced"/>
</dbReference>
<dbReference type="InterPro" id="IPR000504">
    <property type="entry name" value="RRM_dom"/>
</dbReference>
<dbReference type="InterPro" id="IPR012677">
    <property type="entry name" value="Nucleotide-bd_a/b_plait_sf"/>
</dbReference>
<dbReference type="WBParaSite" id="maker-uti_cns_0014764-snap-gene-0.2-mRNA-1">
    <property type="protein sequence ID" value="maker-uti_cns_0014764-snap-gene-0.2-mRNA-1"/>
    <property type="gene ID" value="maker-uti_cns_0014764-snap-gene-0.2"/>
</dbReference>
<dbReference type="InterPro" id="IPR034392">
    <property type="entry name" value="TatSF1-like_RRM1"/>
</dbReference>
<dbReference type="GO" id="GO:0005684">
    <property type="term" value="C:U2-type spliceosomal complex"/>
    <property type="evidence" value="ECO:0007669"/>
    <property type="project" value="TreeGrafter"/>
</dbReference>
<keyword evidence="8" id="KW-0472">Membrane</keyword>
<organism evidence="10 11">
    <name type="scientific">Macrostomum lignano</name>
    <dbReference type="NCBI Taxonomy" id="282301"/>
    <lineage>
        <taxon>Eukaryota</taxon>
        <taxon>Metazoa</taxon>
        <taxon>Spiralia</taxon>
        <taxon>Lophotrochozoa</taxon>
        <taxon>Platyhelminthes</taxon>
        <taxon>Rhabditophora</taxon>
        <taxon>Macrostomorpha</taxon>
        <taxon>Macrostomida</taxon>
        <taxon>Macrostomidae</taxon>
        <taxon>Macrostomum</taxon>
    </lineage>
</organism>
<evidence type="ECO:0000256" key="8">
    <source>
        <dbReference type="SAM" id="Phobius"/>
    </source>
</evidence>
<evidence type="ECO:0000256" key="1">
    <source>
        <dbReference type="ARBA" id="ARBA00007747"/>
    </source>
</evidence>